<reference evidence="5" key="2">
    <citation type="submission" date="2025-08" db="UniProtKB">
        <authorList>
            <consortium name="RefSeq"/>
        </authorList>
    </citation>
    <scope>IDENTIFICATION</scope>
    <source>
        <tissue evidence="5">Leaf</tissue>
    </source>
</reference>
<feature type="domain" description="Jacalin-type lectin" evidence="3">
    <location>
        <begin position="10"/>
        <end position="157"/>
    </location>
</feature>
<organism evidence="4 5">
    <name type="scientific">Raphanus sativus</name>
    <name type="common">Radish</name>
    <name type="synonym">Raphanus raphanistrum var. sativus</name>
    <dbReference type="NCBI Taxonomy" id="3726"/>
    <lineage>
        <taxon>Eukaryota</taxon>
        <taxon>Viridiplantae</taxon>
        <taxon>Streptophyta</taxon>
        <taxon>Embryophyta</taxon>
        <taxon>Tracheophyta</taxon>
        <taxon>Spermatophyta</taxon>
        <taxon>Magnoliopsida</taxon>
        <taxon>eudicotyledons</taxon>
        <taxon>Gunneridae</taxon>
        <taxon>Pentapetalae</taxon>
        <taxon>rosids</taxon>
        <taxon>malvids</taxon>
        <taxon>Brassicales</taxon>
        <taxon>Brassicaceae</taxon>
        <taxon>Brassiceae</taxon>
        <taxon>Raphanus</taxon>
    </lineage>
</organism>
<dbReference type="Pfam" id="PF01419">
    <property type="entry name" value="Jacalin"/>
    <property type="match status" value="1"/>
</dbReference>
<keyword evidence="2" id="KW-0430">Lectin</keyword>
<evidence type="ECO:0000313" key="5">
    <source>
        <dbReference type="RefSeq" id="XP_018448307.1"/>
    </source>
</evidence>
<dbReference type="RefSeq" id="XP_018448307.1">
    <property type="nucleotide sequence ID" value="XM_018592805.1"/>
</dbReference>
<dbReference type="KEGG" id="rsz:108819771"/>
<accession>A0A6J0KK34</accession>
<reference evidence="4" key="1">
    <citation type="journal article" date="2019" name="Database">
        <title>The radish genome database (RadishGD): an integrated information resource for radish genomics.</title>
        <authorList>
            <person name="Yu H.J."/>
            <person name="Baek S."/>
            <person name="Lee Y.J."/>
            <person name="Cho A."/>
            <person name="Mun J.H."/>
        </authorList>
    </citation>
    <scope>NUCLEOTIDE SEQUENCE [LARGE SCALE GENOMIC DNA]</scope>
    <source>
        <strain evidence="4">cv. WK10039</strain>
    </source>
</reference>
<dbReference type="Proteomes" id="UP000504610">
    <property type="component" value="Chromosome 8"/>
</dbReference>
<dbReference type="GO" id="GO:0030246">
    <property type="term" value="F:carbohydrate binding"/>
    <property type="evidence" value="ECO:0007669"/>
    <property type="project" value="UniProtKB-KW"/>
</dbReference>
<dbReference type="OrthoDB" id="10519410at2759"/>
<protein>
    <submittedName>
        <fullName evidence="5">Myrosinase-binding protein 2-like</fullName>
    </submittedName>
</protein>
<dbReference type="GeneID" id="108819771"/>
<dbReference type="PANTHER" id="PTHR47293:SF13">
    <property type="entry name" value="JACALIN-RELATED LECTIN 45"/>
    <property type="match status" value="1"/>
</dbReference>
<evidence type="ECO:0000256" key="1">
    <source>
        <dbReference type="ARBA" id="ARBA00006568"/>
    </source>
</evidence>
<evidence type="ECO:0000259" key="3">
    <source>
        <dbReference type="PROSITE" id="PS51752"/>
    </source>
</evidence>
<proteinExistence type="inferred from homology"/>
<dbReference type="Gene3D" id="2.100.10.30">
    <property type="entry name" value="Jacalin-like lectin domain"/>
    <property type="match status" value="1"/>
</dbReference>
<dbReference type="AlphaFoldDB" id="A0A6J0KK34"/>
<keyword evidence="4" id="KW-1185">Reference proteome</keyword>
<evidence type="ECO:0000256" key="2">
    <source>
        <dbReference type="ARBA" id="ARBA00022734"/>
    </source>
</evidence>
<dbReference type="SUPFAM" id="SSF51101">
    <property type="entry name" value="Mannose-binding lectins"/>
    <property type="match status" value="1"/>
</dbReference>
<evidence type="ECO:0000313" key="4">
    <source>
        <dbReference type="Proteomes" id="UP000504610"/>
    </source>
</evidence>
<dbReference type="PROSITE" id="PS51752">
    <property type="entry name" value="JACALIN_LECTIN"/>
    <property type="match status" value="1"/>
</dbReference>
<dbReference type="PANTHER" id="PTHR47293">
    <property type="entry name" value="JACALIN-RELATED LECTIN 3"/>
    <property type="match status" value="1"/>
</dbReference>
<sequence length="210" mass="22884">MSLVSLSARGETVGPFGVSTSRDPFDDGLFDGVGTVKVYTDNLGVSGIKIQYVTKEKFHLREHESFGISKDDFKLEYPEEFITVIKETQSFDMTYNTSFVSSIGFTTSYGRTSDLFGSSALDGIYFALNTEGHVEKFIGFLGSSSVRINTLEAHFGTRTPTFESKPNSECGLPVGGVSTLSFDDGVFDGVSKLTLRENTSCIACRIHGII</sequence>
<dbReference type="InterPro" id="IPR001229">
    <property type="entry name" value="Jacalin-like_lectin_dom"/>
</dbReference>
<dbReference type="InterPro" id="IPR036404">
    <property type="entry name" value="Jacalin-like_lectin_dom_sf"/>
</dbReference>
<comment type="similarity">
    <text evidence="1">Belongs to the jacalin lectin family.</text>
</comment>
<gene>
    <name evidence="5" type="primary">LOC108819771</name>
</gene>
<dbReference type="SMART" id="SM00915">
    <property type="entry name" value="Jacalin"/>
    <property type="match status" value="1"/>
</dbReference>
<name>A0A6J0KK34_RAPSA</name>